<protein>
    <recommendedName>
        <fullName evidence="1">Reverse transcriptase domain-containing protein</fullName>
    </recommendedName>
</protein>
<reference evidence="2" key="4">
    <citation type="submission" date="2019-03" db="UniProtKB">
        <authorList>
            <consortium name="EnsemblPlants"/>
        </authorList>
    </citation>
    <scope>IDENTIFICATION</scope>
</reference>
<dbReference type="EnsemblPlants" id="AET1Gv20786700.1">
    <property type="protein sequence ID" value="AET1Gv20786700.1"/>
    <property type="gene ID" value="AET1Gv20786700"/>
</dbReference>
<dbReference type="Proteomes" id="UP000015105">
    <property type="component" value="Chromosome 1D"/>
</dbReference>
<dbReference type="PANTHER" id="PTHR31635">
    <property type="entry name" value="REVERSE TRANSCRIPTASE DOMAIN-CONTAINING PROTEIN-RELATED"/>
    <property type="match status" value="1"/>
</dbReference>
<dbReference type="InterPro" id="IPR036691">
    <property type="entry name" value="Endo/exonu/phosph_ase_sf"/>
</dbReference>
<organism evidence="2 3">
    <name type="scientific">Aegilops tauschii subsp. strangulata</name>
    <name type="common">Goatgrass</name>
    <dbReference type="NCBI Taxonomy" id="200361"/>
    <lineage>
        <taxon>Eukaryota</taxon>
        <taxon>Viridiplantae</taxon>
        <taxon>Streptophyta</taxon>
        <taxon>Embryophyta</taxon>
        <taxon>Tracheophyta</taxon>
        <taxon>Spermatophyta</taxon>
        <taxon>Magnoliopsida</taxon>
        <taxon>Liliopsida</taxon>
        <taxon>Poales</taxon>
        <taxon>Poaceae</taxon>
        <taxon>BOP clade</taxon>
        <taxon>Pooideae</taxon>
        <taxon>Triticodae</taxon>
        <taxon>Triticeae</taxon>
        <taxon>Triticinae</taxon>
        <taxon>Aegilops</taxon>
    </lineage>
</organism>
<evidence type="ECO:0000259" key="1">
    <source>
        <dbReference type="Pfam" id="PF00078"/>
    </source>
</evidence>
<feature type="domain" description="Reverse transcriptase" evidence="1">
    <location>
        <begin position="344"/>
        <end position="449"/>
    </location>
</feature>
<dbReference type="Pfam" id="PF00078">
    <property type="entry name" value="RVT_1"/>
    <property type="match status" value="1"/>
</dbReference>
<dbReference type="Gene3D" id="3.60.10.10">
    <property type="entry name" value="Endonuclease/exonuclease/phosphatase"/>
    <property type="match status" value="1"/>
</dbReference>
<reference evidence="3" key="1">
    <citation type="journal article" date="2014" name="Science">
        <title>Ancient hybridizations among the ancestral genomes of bread wheat.</title>
        <authorList>
            <consortium name="International Wheat Genome Sequencing Consortium,"/>
            <person name="Marcussen T."/>
            <person name="Sandve S.R."/>
            <person name="Heier L."/>
            <person name="Spannagl M."/>
            <person name="Pfeifer M."/>
            <person name="Jakobsen K.S."/>
            <person name="Wulff B.B."/>
            <person name="Steuernagel B."/>
            <person name="Mayer K.F."/>
            <person name="Olsen O.A."/>
        </authorList>
    </citation>
    <scope>NUCLEOTIDE SEQUENCE [LARGE SCALE GENOMIC DNA]</scope>
    <source>
        <strain evidence="3">cv. AL8/78</strain>
    </source>
</reference>
<reference evidence="3" key="2">
    <citation type="journal article" date="2017" name="Nat. Plants">
        <title>The Aegilops tauschii genome reveals multiple impacts of transposons.</title>
        <authorList>
            <person name="Zhao G."/>
            <person name="Zou C."/>
            <person name="Li K."/>
            <person name="Wang K."/>
            <person name="Li T."/>
            <person name="Gao L."/>
            <person name="Zhang X."/>
            <person name="Wang H."/>
            <person name="Yang Z."/>
            <person name="Liu X."/>
            <person name="Jiang W."/>
            <person name="Mao L."/>
            <person name="Kong X."/>
            <person name="Jiao Y."/>
            <person name="Jia J."/>
        </authorList>
    </citation>
    <scope>NUCLEOTIDE SEQUENCE [LARGE SCALE GENOMIC DNA]</scope>
    <source>
        <strain evidence="3">cv. AL8/78</strain>
    </source>
</reference>
<evidence type="ECO:0000313" key="2">
    <source>
        <dbReference type="EnsemblPlants" id="AET1Gv20786700.1"/>
    </source>
</evidence>
<dbReference type="AlphaFoldDB" id="A0A452ZHH2"/>
<sequence length="454" mass="51923">MNKFRHTIKKLSLHDMPLVGRKFTWCNGHERSIMAKLDRVLFNNDWEDLYPISDLLPLSTNVSDHCPMLLSCSLGRTRAFRFRFENFWCKLPGFQEVVKEAWEEEVSSTNSMHVLSTKLQRTAKALRSWGQRKHSAMNLQFQIANEIILRLDTAQETRVLSPEERKLKGFLKGKCLALASLERVRLRQRAKIRDLKEGDANSKYFHLKANGRTRKHLIPCLQSGERLATSMEENLNLAHDFFKESIGVPTARHKVIDLARLGLGKISEASSRELESPLSREEINKVLDEMPSDRAPGPDGFSGLFYKICWDIIADDFMAAMDALHQGHFSSFSGLNTSILTLLPKKEGSMQLTDFRPINLIHGVAKIFSKVLATHLALLLPGIISRAQSAFVSRRSIHENFKFVRNAARALHQKKHPSVLMKIDISKSFDSLSWEFLLEILQIRGFGNKWCSWI</sequence>
<dbReference type="Gramene" id="AET1Gv20786700.1">
    <property type="protein sequence ID" value="AET1Gv20786700.1"/>
    <property type="gene ID" value="AET1Gv20786700"/>
</dbReference>
<evidence type="ECO:0000313" key="3">
    <source>
        <dbReference type="Proteomes" id="UP000015105"/>
    </source>
</evidence>
<proteinExistence type="predicted"/>
<accession>A0A452ZHH2</accession>
<dbReference type="STRING" id="200361.A0A452ZHH2"/>
<keyword evidence="3" id="KW-1185">Reference proteome</keyword>
<reference evidence="2" key="3">
    <citation type="journal article" date="2017" name="Nature">
        <title>Genome sequence of the progenitor of the wheat D genome Aegilops tauschii.</title>
        <authorList>
            <person name="Luo M.C."/>
            <person name="Gu Y.Q."/>
            <person name="Puiu D."/>
            <person name="Wang H."/>
            <person name="Twardziok S.O."/>
            <person name="Deal K.R."/>
            <person name="Huo N."/>
            <person name="Zhu T."/>
            <person name="Wang L."/>
            <person name="Wang Y."/>
            <person name="McGuire P.E."/>
            <person name="Liu S."/>
            <person name="Long H."/>
            <person name="Ramasamy R.K."/>
            <person name="Rodriguez J.C."/>
            <person name="Van S.L."/>
            <person name="Yuan L."/>
            <person name="Wang Z."/>
            <person name="Xia Z."/>
            <person name="Xiao L."/>
            <person name="Anderson O.D."/>
            <person name="Ouyang S."/>
            <person name="Liang Y."/>
            <person name="Zimin A.V."/>
            <person name="Pertea G."/>
            <person name="Qi P."/>
            <person name="Bennetzen J.L."/>
            <person name="Dai X."/>
            <person name="Dawson M.W."/>
            <person name="Muller H.G."/>
            <person name="Kugler K."/>
            <person name="Rivarola-Duarte L."/>
            <person name="Spannagl M."/>
            <person name="Mayer K.F.X."/>
            <person name="Lu F.H."/>
            <person name="Bevan M.W."/>
            <person name="Leroy P."/>
            <person name="Li P."/>
            <person name="You F.M."/>
            <person name="Sun Q."/>
            <person name="Liu Z."/>
            <person name="Lyons E."/>
            <person name="Wicker T."/>
            <person name="Salzberg S.L."/>
            <person name="Devos K.M."/>
            <person name="Dvorak J."/>
        </authorList>
    </citation>
    <scope>NUCLEOTIDE SEQUENCE [LARGE SCALE GENOMIC DNA]</scope>
    <source>
        <strain evidence="2">cv. AL8/78</strain>
    </source>
</reference>
<dbReference type="SUPFAM" id="SSF56219">
    <property type="entry name" value="DNase I-like"/>
    <property type="match status" value="1"/>
</dbReference>
<reference evidence="2" key="5">
    <citation type="journal article" date="2021" name="G3 (Bethesda)">
        <title>Aegilops tauschii genome assembly Aet v5.0 features greater sequence contiguity and improved annotation.</title>
        <authorList>
            <person name="Wang L."/>
            <person name="Zhu T."/>
            <person name="Rodriguez J.C."/>
            <person name="Deal K.R."/>
            <person name="Dubcovsky J."/>
            <person name="McGuire P.E."/>
            <person name="Lux T."/>
            <person name="Spannagl M."/>
            <person name="Mayer K.F.X."/>
            <person name="Baldrich P."/>
            <person name="Meyers B.C."/>
            <person name="Huo N."/>
            <person name="Gu Y.Q."/>
            <person name="Zhou H."/>
            <person name="Devos K.M."/>
            <person name="Bennetzen J.L."/>
            <person name="Unver T."/>
            <person name="Budak H."/>
            <person name="Gulick P.J."/>
            <person name="Galiba G."/>
            <person name="Kalapos B."/>
            <person name="Nelson D.R."/>
            <person name="Li P."/>
            <person name="You F.M."/>
            <person name="Luo M.C."/>
            <person name="Dvorak J."/>
        </authorList>
    </citation>
    <scope>NUCLEOTIDE SEQUENCE [LARGE SCALE GENOMIC DNA]</scope>
    <source>
        <strain evidence="2">cv. AL8/78</strain>
    </source>
</reference>
<name>A0A452ZHH2_AEGTS</name>
<dbReference type="PANTHER" id="PTHR31635:SF196">
    <property type="entry name" value="REVERSE TRANSCRIPTASE DOMAIN-CONTAINING PROTEIN-RELATED"/>
    <property type="match status" value="1"/>
</dbReference>
<dbReference type="InterPro" id="IPR000477">
    <property type="entry name" value="RT_dom"/>
</dbReference>